<dbReference type="GO" id="GO:0003677">
    <property type="term" value="F:DNA binding"/>
    <property type="evidence" value="ECO:0007669"/>
    <property type="project" value="InterPro"/>
</dbReference>
<gene>
    <name evidence="2" type="ORF">CTTA_4053</name>
</gene>
<dbReference type="Proteomes" id="UP000323105">
    <property type="component" value="Unassembled WGS sequence"/>
</dbReference>
<dbReference type="SUPFAM" id="SSF47413">
    <property type="entry name" value="lambda repressor-like DNA-binding domains"/>
    <property type="match status" value="1"/>
</dbReference>
<evidence type="ECO:0000313" key="2">
    <source>
        <dbReference type="EMBL" id="GEQ77048.1"/>
    </source>
</evidence>
<dbReference type="InterPro" id="IPR010982">
    <property type="entry name" value="Lambda_DNA-bd_dom_sf"/>
</dbReference>
<evidence type="ECO:0008006" key="4">
    <source>
        <dbReference type="Google" id="ProtNLM"/>
    </source>
</evidence>
<accession>A0A5A7MGV5</accession>
<sequence>MNQKTGIGERLKEERERLGFSQPAFAAMTEASKSSQASWEKETAYPNAKALAVWARVGVDVGYVVTGAQTASTDALMPDELELLKLFRAAPLAVKAAAIGALQGGSSGGGQVMQHTGSGSVQIGHVGGDYNPIPKPAKKRAK</sequence>
<evidence type="ECO:0000256" key="1">
    <source>
        <dbReference type="SAM" id="MobiDB-lite"/>
    </source>
</evidence>
<dbReference type="AlphaFoldDB" id="A0A5A7MGV5"/>
<evidence type="ECO:0000313" key="3">
    <source>
        <dbReference type="Proteomes" id="UP000323105"/>
    </source>
</evidence>
<name>A0A5A7MGV5_COMTE</name>
<dbReference type="Gene3D" id="1.10.260.40">
    <property type="entry name" value="lambda repressor-like DNA-binding domains"/>
    <property type="match status" value="1"/>
</dbReference>
<comment type="caution">
    <text evidence="2">The sequence shown here is derived from an EMBL/GenBank/DDBJ whole genome shotgun (WGS) entry which is preliminary data.</text>
</comment>
<reference evidence="2 3" key="1">
    <citation type="journal article" date="2019" name="Microbiol. Resour. Announc.">
        <title>Draft Genome Sequence of Comamonas testosteroni TA441, a Bacterium That Has a Cryptic Phenol Degradation Gene Cluster.</title>
        <authorList>
            <person name="Arai H."/>
            <person name="Ishii M."/>
        </authorList>
    </citation>
    <scope>NUCLEOTIDE SEQUENCE [LARGE SCALE GENOMIC DNA]</scope>
    <source>
        <strain evidence="2 3">TA441</strain>
    </source>
</reference>
<feature type="region of interest" description="Disordered" evidence="1">
    <location>
        <begin position="121"/>
        <end position="142"/>
    </location>
</feature>
<dbReference type="InterPro" id="IPR001387">
    <property type="entry name" value="Cro/C1-type_HTH"/>
</dbReference>
<dbReference type="CDD" id="cd00093">
    <property type="entry name" value="HTH_XRE"/>
    <property type="match status" value="1"/>
</dbReference>
<dbReference type="EMBL" id="BKBW01000009">
    <property type="protein sequence ID" value="GEQ77048.1"/>
    <property type="molecule type" value="Genomic_DNA"/>
</dbReference>
<dbReference type="RefSeq" id="WP_149356593.1">
    <property type="nucleotide sequence ID" value="NZ_BKBW01000009.1"/>
</dbReference>
<protein>
    <recommendedName>
        <fullName evidence="4">HTH cro/C1-type domain-containing protein</fullName>
    </recommendedName>
</protein>
<organism evidence="2 3">
    <name type="scientific">Comamonas testosteroni</name>
    <name type="common">Pseudomonas testosteroni</name>
    <dbReference type="NCBI Taxonomy" id="285"/>
    <lineage>
        <taxon>Bacteria</taxon>
        <taxon>Pseudomonadati</taxon>
        <taxon>Pseudomonadota</taxon>
        <taxon>Betaproteobacteria</taxon>
        <taxon>Burkholderiales</taxon>
        <taxon>Comamonadaceae</taxon>
        <taxon>Comamonas</taxon>
    </lineage>
</organism>
<proteinExistence type="predicted"/>